<accession>A0A9P8HR47</accession>
<evidence type="ECO:0008006" key="6">
    <source>
        <dbReference type="Google" id="ProtNLM"/>
    </source>
</evidence>
<feature type="compositionally biased region" description="Basic and acidic residues" evidence="3">
    <location>
        <begin position="299"/>
        <end position="308"/>
    </location>
</feature>
<feature type="compositionally biased region" description="Basic residues" evidence="3">
    <location>
        <begin position="387"/>
        <end position="405"/>
    </location>
</feature>
<feature type="region of interest" description="Disordered" evidence="3">
    <location>
        <begin position="439"/>
        <end position="477"/>
    </location>
</feature>
<keyword evidence="5" id="KW-1185">Reference proteome</keyword>
<dbReference type="PANTHER" id="PTHR46771:SF5">
    <property type="entry name" value="DETERIN"/>
    <property type="match status" value="1"/>
</dbReference>
<keyword evidence="1" id="KW-0479">Metal-binding</keyword>
<dbReference type="OrthoDB" id="2196114at2759"/>
<reference evidence="4" key="1">
    <citation type="submission" date="2021-03" db="EMBL/GenBank/DDBJ databases">
        <title>Comparative genomics and phylogenomic investigation of the class Geoglossomycetes provide insights into ecological specialization and systematics.</title>
        <authorList>
            <person name="Melie T."/>
            <person name="Pirro S."/>
            <person name="Miller A.N."/>
            <person name="Quandt A."/>
        </authorList>
    </citation>
    <scope>NUCLEOTIDE SEQUENCE</scope>
    <source>
        <strain evidence="4">GBOQ0MN5Z8</strain>
    </source>
</reference>
<feature type="region of interest" description="Disordered" evidence="3">
    <location>
        <begin position="499"/>
        <end position="715"/>
    </location>
</feature>
<feature type="compositionally biased region" description="Basic residues" evidence="3">
    <location>
        <begin position="267"/>
        <end position="280"/>
    </location>
</feature>
<dbReference type="Pfam" id="PF00653">
    <property type="entry name" value="BIR"/>
    <property type="match status" value="2"/>
</dbReference>
<feature type="region of interest" description="Disordered" evidence="3">
    <location>
        <begin position="729"/>
        <end position="760"/>
    </location>
</feature>
<feature type="compositionally biased region" description="Acidic residues" evidence="3">
    <location>
        <begin position="443"/>
        <end position="452"/>
    </location>
</feature>
<dbReference type="PROSITE" id="PS50143">
    <property type="entry name" value="BIR_REPEAT_2"/>
    <property type="match status" value="2"/>
</dbReference>
<name>A0A9P8HR47_9PEZI</name>
<evidence type="ECO:0000313" key="4">
    <source>
        <dbReference type="EMBL" id="KAH0534121.1"/>
    </source>
</evidence>
<feature type="compositionally biased region" description="Basic residues" evidence="3">
    <location>
        <begin position="518"/>
        <end position="531"/>
    </location>
</feature>
<feature type="region of interest" description="Disordered" evidence="3">
    <location>
        <begin position="798"/>
        <end position="850"/>
    </location>
</feature>
<dbReference type="CDD" id="cd00022">
    <property type="entry name" value="BIR"/>
    <property type="match status" value="2"/>
</dbReference>
<protein>
    <recommendedName>
        <fullName evidence="6">Survivin</fullName>
    </recommendedName>
</protein>
<gene>
    <name evidence="4" type="ORF">FGG08_007279</name>
</gene>
<dbReference type="Proteomes" id="UP000698800">
    <property type="component" value="Unassembled WGS sequence"/>
</dbReference>
<organism evidence="4 5">
    <name type="scientific">Glutinoglossum americanum</name>
    <dbReference type="NCBI Taxonomy" id="1670608"/>
    <lineage>
        <taxon>Eukaryota</taxon>
        <taxon>Fungi</taxon>
        <taxon>Dikarya</taxon>
        <taxon>Ascomycota</taxon>
        <taxon>Pezizomycotina</taxon>
        <taxon>Geoglossomycetes</taxon>
        <taxon>Geoglossales</taxon>
        <taxon>Geoglossaceae</taxon>
        <taxon>Glutinoglossum</taxon>
    </lineage>
</organism>
<dbReference type="AlphaFoldDB" id="A0A9P8HR47"/>
<comment type="caution">
    <text evidence="4">The sequence shown here is derived from an EMBL/GenBank/DDBJ whole genome shotgun (WGS) entry which is preliminary data.</text>
</comment>
<evidence type="ECO:0000313" key="5">
    <source>
        <dbReference type="Proteomes" id="UP000698800"/>
    </source>
</evidence>
<dbReference type="InterPro" id="IPR001370">
    <property type="entry name" value="BIR_rpt"/>
</dbReference>
<evidence type="ECO:0000256" key="2">
    <source>
        <dbReference type="ARBA" id="ARBA00022833"/>
    </source>
</evidence>
<sequence length="983" mass="106372">MKMSLPEGVHTHAGRLASFSISYRLPRKSRASSANSKSQILLAWPHQRPSPEQLAQAGFYYRPSQESPDSVECFLCRKGLDGWEEDDNPIEEHLKHSADCGWAVNTCIEQKSEEQKRDDNGDHLSERMMAARRVTFADRWPHEGKKGWLCKITKMVEAGWYYCPTPDSDDFVSCAYCGLSLDGWEPKDNPMEEHQRRSPMCPFFTTATLPAINGKPTKAKKGRASKLSLASTQSANWTTFSANSSFAEVLVEEGDSIMSTATRLAAKGKKSAAAKGRSRTKKNEPAELSSFVEPEDDSFDVKVPEKPMRTTRGKKRTSAEMDADERGNERQGSVDTVTEVPPAKRRTRTRSSLAQVQSFPVTAPAKAPGEEVVMLDADEVVPAATKKGGKGRKTRNSTAKLRGRKTSAASTASMASMRMEIDIPDDDEIDRALEADLDRPLTDDEAENIEVEEVPKRRRLTRSRVPSAKAATTVRKASRANKMVVRDVEMGEAADAMANHVQPEPEIPQPSVTAPKGKQTRKASAKQKPGPRSKPNVAEQTHSRPQASLLEEAQSLERADEPSLLNSSILGDVASPPPITRPKRAASRKPSRQVEKRGTRASAMSAADSHILPSSETGQPALDEESNSGDESADSMASQATVRRGGPKQQGAAGKRGRGVKNNVMGSKHIEDVVQKRVEAAAEQKKDEVMEEGKPKRGKKGNMNVNSQKAGDLQIDMDVDGRTEAAVRAVKPLPDIPPAKATKAKGGRKAMAAEKTASTMPNEVAGGETAVTVLAGGEPALGFAAPAQLPQSKAVKEKISAAKATPSSPETISVLPVGGHREEHQQATPDPSNASDAENQPPSSRPSASTPFRAYTARIPLAASTPTASSPSKRNVVTGLQTSLPWTTIDLEAVFLPSPTSPSIRRGGDEDADKENRGVGVSVTDAMKGLTSPEKKMTVGEWIGFCAKREEERLREECERLVGVFEREGNRAMRALEGIEVAE</sequence>
<evidence type="ECO:0000256" key="1">
    <source>
        <dbReference type="ARBA" id="ARBA00022723"/>
    </source>
</evidence>
<dbReference type="SUPFAM" id="SSF57924">
    <property type="entry name" value="Inhibitor of apoptosis (IAP) repeat"/>
    <property type="match status" value="2"/>
</dbReference>
<feature type="compositionally biased region" description="Basic residues" evidence="3">
    <location>
        <begin position="581"/>
        <end position="591"/>
    </location>
</feature>
<evidence type="ECO:0000256" key="3">
    <source>
        <dbReference type="SAM" id="MobiDB-lite"/>
    </source>
</evidence>
<dbReference type="EMBL" id="JAGHQL010000270">
    <property type="protein sequence ID" value="KAH0534121.1"/>
    <property type="molecule type" value="Genomic_DNA"/>
</dbReference>
<keyword evidence="2" id="KW-0862">Zinc</keyword>
<feature type="region of interest" description="Disordered" evidence="3">
    <location>
        <begin position="267"/>
        <end position="355"/>
    </location>
</feature>
<feature type="region of interest" description="Disordered" evidence="3">
    <location>
        <begin position="385"/>
        <end position="413"/>
    </location>
</feature>
<dbReference type="Gene3D" id="1.10.1170.10">
    <property type="entry name" value="Inhibitor Of Apoptosis Protein (2mihbC-IAP-1), Chain A"/>
    <property type="match status" value="2"/>
</dbReference>
<dbReference type="GO" id="GO:0046872">
    <property type="term" value="F:metal ion binding"/>
    <property type="evidence" value="ECO:0007669"/>
    <property type="project" value="UniProtKB-KW"/>
</dbReference>
<dbReference type="SMART" id="SM00238">
    <property type="entry name" value="BIR"/>
    <property type="match status" value="2"/>
</dbReference>
<feature type="compositionally biased region" description="Polar residues" evidence="3">
    <location>
        <begin position="826"/>
        <end position="850"/>
    </location>
</feature>
<dbReference type="PANTHER" id="PTHR46771">
    <property type="entry name" value="DETERIN"/>
    <property type="match status" value="1"/>
</dbReference>
<proteinExistence type="predicted"/>
<feature type="compositionally biased region" description="Basic and acidic residues" evidence="3">
    <location>
        <begin position="668"/>
        <end position="695"/>
    </location>
</feature>
<feature type="compositionally biased region" description="Acidic residues" evidence="3">
    <location>
        <begin position="622"/>
        <end position="633"/>
    </location>
</feature>
<dbReference type="InterPro" id="IPR051190">
    <property type="entry name" value="Baculoviral_IAP"/>
</dbReference>